<reference evidence="3 4" key="1">
    <citation type="submission" date="2017-07" db="EMBL/GenBank/DDBJ databases">
        <title>Genome sequence of the Sordaria macrospora wild type strain R19027.</title>
        <authorList>
            <person name="Nowrousian M."/>
            <person name="Teichert I."/>
            <person name="Kueck U."/>
        </authorList>
    </citation>
    <scope>NUCLEOTIDE SEQUENCE [LARGE SCALE GENOMIC DNA]</scope>
    <source>
        <strain evidence="3 4">R19027</strain>
        <tissue evidence="3">Mycelium</tissue>
    </source>
</reference>
<proteinExistence type="predicted"/>
<dbReference type="VEuPathDB" id="FungiDB:SMAC_08536"/>
<evidence type="ECO:0000313" key="3">
    <source>
        <dbReference type="EMBL" id="KAA8635580.1"/>
    </source>
</evidence>
<evidence type="ECO:0000256" key="1">
    <source>
        <dbReference type="SAM" id="Coils"/>
    </source>
</evidence>
<comment type="caution">
    <text evidence="3">The sequence shown here is derived from an EMBL/GenBank/DDBJ whole genome shotgun (WGS) entry which is preliminary data.</text>
</comment>
<keyword evidence="1" id="KW-0175">Coiled coil</keyword>
<evidence type="ECO:0000256" key="2">
    <source>
        <dbReference type="SAM" id="MobiDB-lite"/>
    </source>
</evidence>
<feature type="region of interest" description="Disordered" evidence="2">
    <location>
        <begin position="143"/>
        <end position="168"/>
    </location>
</feature>
<organism evidence="3 4">
    <name type="scientific">Sordaria macrospora</name>
    <dbReference type="NCBI Taxonomy" id="5147"/>
    <lineage>
        <taxon>Eukaryota</taxon>
        <taxon>Fungi</taxon>
        <taxon>Dikarya</taxon>
        <taxon>Ascomycota</taxon>
        <taxon>Pezizomycotina</taxon>
        <taxon>Sordariomycetes</taxon>
        <taxon>Sordariomycetidae</taxon>
        <taxon>Sordariales</taxon>
        <taxon>Sordariaceae</taxon>
        <taxon>Sordaria</taxon>
    </lineage>
</organism>
<feature type="compositionally biased region" description="Basic and acidic residues" evidence="2">
    <location>
        <begin position="143"/>
        <end position="155"/>
    </location>
</feature>
<sequence length="260" mass="29489">MDEDRLSTLPSSRNPDLLHSRMESSEEPSPKPFNHIEHPYEGFYPGFDISAPELITSNHITNDPPSAFPLDCMYNFPTTSSQRQPMDSWNSWTCAQHELLSSPIDAEWQMNHPRLPRSRSIEYPHEADARSTHVLDPCQFHSSEGHLKNSNESAERIGSNPSMSTHHSEQFGMALPGNGHITDCEHSRHQEVAQLTSGDERDFGEILSRAMKRASGRLIALLQEELDRLSSENELTEDVDKTDEALSELNLENKKSRCRL</sequence>
<dbReference type="EMBL" id="NMPR01000011">
    <property type="protein sequence ID" value="KAA8635580.1"/>
    <property type="molecule type" value="Genomic_DNA"/>
</dbReference>
<name>A0A8S9A3H1_SORMA</name>
<dbReference type="Proteomes" id="UP000433876">
    <property type="component" value="Unassembled WGS sequence"/>
</dbReference>
<protein>
    <submittedName>
        <fullName evidence="3">Uncharacterized protein</fullName>
    </submittedName>
</protein>
<gene>
    <name evidence="3" type="ORF">SMACR_08536</name>
</gene>
<evidence type="ECO:0000313" key="4">
    <source>
        <dbReference type="Proteomes" id="UP000433876"/>
    </source>
</evidence>
<feature type="coiled-coil region" evidence="1">
    <location>
        <begin position="219"/>
        <end position="252"/>
    </location>
</feature>
<dbReference type="AlphaFoldDB" id="A0A8S9A3H1"/>
<accession>A0A8S9A3H1</accession>
<feature type="region of interest" description="Disordered" evidence="2">
    <location>
        <begin position="1"/>
        <end position="36"/>
    </location>
</feature>